<gene>
    <name evidence="1" type="ORF">LBW55_24240</name>
</gene>
<comment type="caution">
    <text evidence="1">The sequence shown here is derived from an EMBL/GenBank/DDBJ whole genome shotgun (WGS) entry which is preliminary data.</text>
</comment>
<dbReference type="RefSeq" id="WP_003262151.1">
    <property type="nucleotide sequence ID" value="NZ_CDRX01000001.1"/>
</dbReference>
<reference evidence="1" key="1">
    <citation type="submission" date="2021-09" db="EMBL/GenBank/DDBJ databases">
        <title>Genomic analysis of Ralstonia spp.</title>
        <authorList>
            <person name="Aburjaile F."/>
            <person name="Ariute J.C."/>
            <person name="Pais A.K.L."/>
            <person name="Albuquerque G.M.R."/>
            <person name="Silva A.M.F."/>
            <person name="Brenig B."/>
            <person name="Azevedo V."/>
            <person name="Matiuzzi M."/>
            <person name="Ramos R."/>
            <person name="Goes-Neto A."/>
            <person name="Soares S."/>
            <person name="Iseppon A.M.B."/>
            <person name="Souza E."/>
            <person name="Gama M."/>
        </authorList>
    </citation>
    <scope>NUCLEOTIDE SEQUENCE</scope>
    <source>
        <strain evidence="1">B4</strain>
    </source>
</reference>
<accession>A0AAE3T6M1</accession>
<evidence type="ECO:0000313" key="2">
    <source>
        <dbReference type="Proteomes" id="UP001143674"/>
    </source>
</evidence>
<evidence type="ECO:0000313" key="1">
    <source>
        <dbReference type="EMBL" id="MDB0524727.1"/>
    </source>
</evidence>
<protein>
    <submittedName>
        <fullName evidence="1">Uncharacterized protein</fullName>
    </submittedName>
</protein>
<organism evidence="1 2">
    <name type="scientific">Ralstonia solanacearum</name>
    <name type="common">Pseudomonas solanacearum</name>
    <dbReference type="NCBI Taxonomy" id="305"/>
    <lineage>
        <taxon>Bacteria</taxon>
        <taxon>Pseudomonadati</taxon>
        <taxon>Pseudomonadota</taxon>
        <taxon>Betaproteobacteria</taxon>
        <taxon>Burkholderiales</taxon>
        <taxon>Burkholderiaceae</taxon>
        <taxon>Ralstonia</taxon>
        <taxon>Ralstonia solanacearum species complex</taxon>
    </lineage>
</organism>
<proteinExistence type="predicted"/>
<name>A0AAE3T6M1_RALSL</name>
<sequence>MEEIILIWRRCILIAWVSTHCQMASAIDCRADAGTPAQDGLAWRVFEGLVAKPDIAAKLAALRPTVCWLPDAQEMACYRADAQTGHGDAAFYWVRSPDRREEDYPLYYHLPSARTMEFGQIALDAKLVVRCRISAQRTGGH</sequence>
<dbReference type="AlphaFoldDB" id="A0AAE3T6M1"/>
<dbReference type="EMBL" id="JAIVEX010000016">
    <property type="protein sequence ID" value="MDB0524727.1"/>
    <property type="molecule type" value="Genomic_DNA"/>
</dbReference>
<dbReference type="Proteomes" id="UP001143674">
    <property type="component" value="Unassembled WGS sequence"/>
</dbReference>